<dbReference type="InterPro" id="IPR010982">
    <property type="entry name" value="Lambda_DNA-bd_dom_sf"/>
</dbReference>
<evidence type="ECO:0000313" key="4">
    <source>
        <dbReference type="Proteomes" id="UP000671913"/>
    </source>
</evidence>
<evidence type="ECO:0000256" key="1">
    <source>
        <dbReference type="SAM" id="Phobius"/>
    </source>
</evidence>
<dbReference type="RefSeq" id="WP_284680878.1">
    <property type="nucleotide sequence ID" value="NZ_CP060096.1"/>
</dbReference>
<dbReference type="InterPro" id="IPR050400">
    <property type="entry name" value="Bact_Cytoskel_RodZ"/>
</dbReference>
<reference evidence="3" key="1">
    <citation type="submission" date="2020-08" db="EMBL/GenBank/DDBJ databases">
        <title>Genomic insights into the carbon and energy metabolism of the first obligate autotrophic acetogenic bacterium Aceticella autotrophica gen. nov., sp. nov.</title>
        <authorList>
            <person name="Toshchakov S.V."/>
            <person name="Elcheninov A.G."/>
            <person name="Kublanov I.V."/>
            <person name="Frolov E.N."/>
            <person name="Lebedinsky A.V."/>
        </authorList>
    </citation>
    <scope>NUCLEOTIDE SEQUENCE</scope>
    <source>
        <strain evidence="3">3443-3Ac</strain>
    </source>
</reference>
<proteinExistence type="predicted"/>
<keyword evidence="1" id="KW-0812">Transmembrane</keyword>
<dbReference type="InterPro" id="IPR025194">
    <property type="entry name" value="RodZ-like_C"/>
</dbReference>
<evidence type="ECO:0000313" key="3">
    <source>
        <dbReference type="EMBL" id="QSZ28141.1"/>
    </source>
</evidence>
<feature type="domain" description="Cytoskeleton protein RodZ-like C-terminal" evidence="2">
    <location>
        <begin position="200"/>
        <end position="252"/>
    </location>
</feature>
<protein>
    <submittedName>
        <fullName evidence="3">Helix-turn-helix domain-containing protein</fullName>
    </submittedName>
</protein>
<feature type="transmembrane region" description="Helical" evidence="1">
    <location>
        <begin position="107"/>
        <end position="128"/>
    </location>
</feature>
<keyword evidence="4" id="KW-1185">Reference proteome</keyword>
<accession>A0A975AX81</accession>
<dbReference type="PANTHER" id="PTHR34475">
    <property type="match status" value="1"/>
</dbReference>
<sequence length="266" mass="29898">MKELGEFLKNERLKKGITLDELQEITKVRIKYLKAIEDGNLDDIPALVYAKGFIKSYAEAVGVDANELLSKYNYLFEEKEEANKIEDVSTYQKAEKNFDTAVFLRKLIKPIIGIIIVGILCYGIYYIVAQINKAVTPVPNTTQTNKSNKNNSNKTTANSVYNQNDFITALQLVSSTKKDVEYKIITANKTNKVDIFIPGQQCWFSIKADGANVYEGTLYNGMSKSFNIKNNIEILMGNPPDVKITVDGQDIQKISIPAPVTLKIHR</sequence>
<evidence type="ECO:0000259" key="2">
    <source>
        <dbReference type="Pfam" id="PF13464"/>
    </source>
</evidence>
<dbReference type="Pfam" id="PF13464">
    <property type="entry name" value="RodZ_C"/>
    <property type="match status" value="1"/>
</dbReference>
<keyword evidence="1" id="KW-0472">Membrane</keyword>
<organism evidence="3 4">
    <name type="scientific">Aceticella autotrophica</name>
    <dbReference type="NCBI Taxonomy" id="2755338"/>
    <lineage>
        <taxon>Bacteria</taxon>
        <taxon>Bacillati</taxon>
        <taxon>Bacillota</taxon>
        <taxon>Clostridia</taxon>
        <taxon>Thermoanaerobacterales</taxon>
        <taxon>Thermoanaerobacteraceae</taxon>
        <taxon>Aceticella</taxon>
    </lineage>
</organism>
<dbReference type="KEGG" id="aaut:ACETAC_04635"/>
<dbReference type="AlphaFoldDB" id="A0A975AX81"/>
<keyword evidence="1" id="KW-1133">Transmembrane helix</keyword>
<dbReference type="Gene3D" id="1.10.260.40">
    <property type="entry name" value="lambda repressor-like DNA-binding domains"/>
    <property type="match status" value="1"/>
</dbReference>
<name>A0A975AX81_9THEO</name>
<gene>
    <name evidence="3" type="ORF">ACETAC_04635</name>
</gene>
<dbReference type="GO" id="GO:0003677">
    <property type="term" value="F:DNA binding"/>
    <property type="evidence" value="ECO:0007669"/>
    <property type="project" value="InterPro"/>
</dbReference>
<dbReference type="Pfam" id="PF13413">
    <property type="entry name" value="HTH_25"/>
    <property type="match status" value="1"/>
</dbReference>
<dbReference type="EMBL" id="CP060096">
    <property type="protein sequence ID" value="QSZ28141.1"/>
    <property type="molecule type" value="Genomic_DNA"/>
</dbReference>
<dbReference type="Proteomes" id="UP000671913">
    <property type="component" value="Chromosome"/>
</dbReference>
<dbReference type="SUPFAM" id="SSF47413">
    <property type="entry name" value="lambda repressor-like DNA-binding domains"/>
    <property type="match status" value="1"/>
</dbReference>
<dbReference type="PANTHER" id="PTHR34475:SF1">
    <property type="entry name" value="CYTOSKELETON PROTEIN RODZ"/>
    <property type="match status" value="1"/>
</dbReference>